<accession>A0A227KPM0</accession>
<dbReference type="Proteomes" id="UP000214610">
    <property type="component" value="Unassembled WGS sequence"/>
</dbReference>
<dbReference type="GeneID" id="78362377"/>
<evidence type="ECO:0008006" key="3">
    <source>
        <dbReference type="Google" id="ProtNLM"/>
    </source>
</evidence>
<organism evidence="1 2">
    <name type="scientific">Turicimonas muris</name>
    <dbReference type="NCBI Taxonomy" id="1796652"/>
    <lineage>
        <taxon>Bacteria</taxon>
        <taxon>Pseudomonadati</taxon>
        <taxon>Pseudomonadota</taxon>
        <taxon>Betaproteobacteria</taxon>
        <taxon>Burkholderiales</taxon>
        <taxon>Sutterellaceae</taxon>
        <taxon>Turicimonas</taxon>
    </lineage>
</organism>
<evidence type="ECO:0000313" key="1">
    <source>
        <dbReference type="EMBL" id="OXE50207.1"/>
    </source>
</evidence>
<comment type="caution">
    <text evidence="1">The sequence shown here is derived from an EMBL/GenBank/DDBJ whole genome shotgun (WGS) entry which is preliminary data.</text>
</comment>
<dbReference type="RefSeq" id="WP_066594597.1">
    <property type="nucleotide sequence ID" value="NZ_CAJTBZ010000027.1"/>
</dbReference>
<evidence type="ECO:0000313" key="2">
    <source>
        <dbReference type="Proteomes" id="UP000214610"/>
    </source>
</evidence>
<gene>
    <name evidence="1" type="ORF">ADH67_04210</name>
</gene>
<dbReference type="GO" id="GO:0006355">
    <property type="term" value="P:regulation of DNA-templated transcription"/>
    <property type="evidence" value="ECO:0007669"/>
    <property type="project" value="InterPro"/>
</dbReference>
<reference evidence="2" key="1">
    <citation type="submission" date="2017-05" db="EMBL/GenBank/DDBJ databases">
        <title>Improved OligoMM genomes.</title>
        <authorList>
            <person name="Garzetti D."/>
        </authorList>
    </citation>
    <scope>NUCLEOTIDE SEQUENCE [LARGE SCALE GENOMIC DNA]</scope>
    <source>
        <strain evidence="2">YL45</strain>
    </source>
</reference>
<dbReference type="EMBL" id="NHMP01000002">
    <property type="protein sequence ID" value="OXE50207.1"/>
    <property type="molecule type" value="Genomic_DNA"/>
</dbReference>
<dbReference type="InterPro" id="IPR013321">
    <property type="entry name" value="Arc_rbn_hlx_hlx"/>
</dbReference>
<dbReference type="AlphaFoldDB" id="A0A227KPM0"/>
<sequence length="100" mass="11155">MAKTATLFTRIEPDTKEHAEAILSALGISASSAITMFYKQIILHNGLPFELKLAKRPLDMGELSADQLNAELEKGYRQIQEGKGIPASIAFENLRKKYDF</sequence>
<name>A0A227KPM0_9BURK</name>
<dbReference type="Pfam" id="PF04221">
    <property type="entry name" value="RelB"/>
    <property type="match status" value="1"/>
</dbReference>
<keyword evidence="2" id="KW-1185">Reference proteome</keyword>
<dbReference type="InterPro" id="IPR007337">
    <property type="entry name" value="RelB/DinJ"/>
</dbReference>
<dbReference type="NCBIfam" id="TIGR02384">
    <property type="entry name" value="RelB_DinJ"/>
    <property type="match status" value="1"/>
</dbReference>
<proteinExistence type="predicted"/>
<dbReference type="Gene3D" id="1.10.1220.10">
    <property type="entry name" value="Met repressor-like"/>
    <property type="match status" value="1"/>
</dbReference>
<protein>
    <recommendedName>
        <fullName evidence="3">Type II toxin-antitoxin system antitoxin, RelB/DinJ family</fullName>
    </recommendedName>
</protein>